<proteinExistence type="predicted"/>
<comment type="caution">
    <text evidence="2">The sequence shown here is derived from an EMBL/GenBank/DDBJ whole genome shotgun (WGS) entry which is preliminary data.</text>
</comment>
<protein>
    <submittedName>
        <fullName evidence="2">Uncharacterized protein</fullName>
    </submittedName>
</protein>
<keyword evidence="3" id="KW-1185">Reference proteome</keyword>
<name>A0ABQ5ISC9_9ASTR</name>
<dbReference type="EMBL" id="BQNB010021004">
    <property type="protein sequence ID" value="GJU01874.1"/>
    <property type="molecule type" value="Genomic_DNA"/>
</dbReference>
<feature type="region of interest" description="Disordered" evidence="1">
    <location>
        <begin position="43"/>
        <end position="68"/>
    </location>
</feature>
<gene>
    <name evidence="2" type="ORF">Tco_1112212</name>
</gene>
<feature type="compositionally biased region" description="Basic and acidic residues" evidence="1">
    <location>
        <begin position="49"/>
        <end position="68"/>
    </location>
</feature>
<organism evidence="2 3">
    <name type="scientific">Tanacetum coccineum</name>
    <dbReference type="NCBI Taxonomy" id="301880"/>
    <lineage>
        <taxon>Eukaryota</taxon>
        <taxon>Viridiplantae</taxon>
        <taxon>Streptophyta</taxon>
        <taxon>Embryophyta</taxon>
        <taxon>Tracheophyta</taxon>
        <taxon>Spermatophyta</taxon>
        <taxon>Magnoliopsida</taxon>
        <taxon>eudicotyledons</taxon>
        <taxon>Gunneridae</taxon>
        <taxon>Pentapetalae</taxon>
        <taxon>asterids</taxon>
        <taxon>campanulids</taxon>
        <taxon>Asterales</taxon>
        <taxon>Asteraceae</taxon>
        <taxon>Asteroideae</taxon>
        <taxon>Anthemideae</taxon>
        <taxon>Anthemidinae</taxon>
        <taxon>Tanacetum</taxon>
    </lineage>
</organism>
<reference evidence="2" key="2">
    <citation type="submission" date="2022-01" db="EMBL/GenBank/DDBJ databases">
        <authorList>
            <person name="Yamashiro T."/>
            <person name="Shiraishi A."/>
            <person name="Satake H."/>
            <person name="Nakayama K."/>
        </authorList>
    </citation>
    <scope>NUCLEOTIDE SEQUENCE</scope>
</reference>
<evidence type="ECO:0000313" key="3">
    <source>
        <dbReference type="Proteomes" id="UP001151760"/>
    </source>
</evidence>
<accession>A0ABQ5ISC9</accession>
<evidence type="ECO:0000256" key="1">
    <source>
        <dbReference type="SAM" id="MobiDB-lite"/>
    </source>
</evidence>
<sequence length="97" mass="11639">QPNSPQLAHEDLQQIHPDDMEKMDLRWQMAMLNMRAKVLQRHKKRHLARSAEHQESRQQEQRKLKKDVPVRHLAFNSIECHRLVLADMTRSGRQRKS</sequence>
<dbReference type="Proteomes" id="UP001151760">
    <property type="component" value="Unassembled WGS sequence"/>
</dbReference>
<reference evidence="2" key="1">
    <citation type="journal article" date="2022" name="Int. J. Mol. Sci.">
        <title>Draft Genome of Tanacetum Coccineum: Genomic Comparison of Closely Related Tanacetum-Family Plants.</title>
        <authorList>
            <person name="Yamashiro T."/>
            <person name="Shiraishi A."/>
            <person name="Nakayama K."/>
            <person name="Satake H."/>
        </authorList>
    </citation>
    <scope>NUCLEOTIDE SEQUENCE</scope>
</reference>
<evidence type="ECO:0000313" key="2">
    <source>
        <dbReference type="EMBL" id="GJU01874.1"/>
    </source>
</evidence>
<feature type="non-terminal residue" evidence="2">
    <location>
        <position position="1"/>
    </location>
</feature>